<feature type="active site" description="Cysteine persulfide intermediate" evidence="3">
    <location>
        <position position="129"/>
    </location>
</feature>
<comment type="subcellular location">
    <subcellularLocation>
        <location evidence="3">Cytoplasm</location>
    </subcellularLocation>
</comment>
<dbReference type="Gene3D" id="3.40.140.10">
    <property type="entry name" value="Cytidine Deaminase, domain 2"/>
    <property type="match status" value="1"/>
</dbReference>
<dbReference type="HAMAP" id="MF_00187">
    <property type="entry name" value="FdhD"/>
    <property type="match status" value="1"/>
</dbReference>
<protein>
    <recommendedName>
        <fullName evidence="3">Sulfur carrier protein FdhD</fullName>
    </recommendedName>
</protein>
<dbReference type="Pfam" id="PF02634">
    <property type="entry name" value="FdhD-NarQ"/>
    <property type="match status" value="1"/>
</dbReference>
<dbReference type="NCBIfam" id="TIGR00129">
    <property type="entry name" value="fdhD_narQ"/>
    <property type="match status" value="1"/>
</dbReference>
<evidence type="ECO:0000313" key="4">
    <source>
        <dbReference type="EMBL" id="MFC4621091.1"/>
    </source>
</evidence>
<evidence type="ECO:0000256" key="1">
    <source>
        <dbReference type="ARBA" id="ARBA00022490"/>
    </source>
</evidence>
<comment type="function">
    <text evidence="3">Required for formate dehydrogenase (FDH) activity. Acts as a sulfur carrier protein that transfers sulfur from IscS to the molybdenum cofactor prior to its insertion into FDH.</text>
</comment>
<keyword evidence="5" id="KW-1185">Reference proteome</keyword>
<dbReference type="PANTHER" id="PTHR30592:SF1">
    <property type="entry name" value="SULFUR CARRIER PROTEIN FDHD"/>
    <property type="match status" value="1"/>
</dbReference>
<dbReference type="Gene3D" id="3.10.20.10">
    <property type="match status" value="1"/>
</dbReference>
<accession>A0ABV9GW30</accession>
<name>A0ABV9GW30_9BURK</name>
<organism evidence="4 5">
    <name type="scientific">Comamonas nitrativorans</name>
    <dbReference type="NCBI Taxonomy" id="108437"/>
    <lineage>
        <taxon>Bacteria</taxon>
        <taxon>Pseudomonadati</taxon>
        <taxon>Pseudomonadota</taxon>
        <taxon>Betaproteobacteria</taxon>
        <taxon>Burkholderiales</taxon>
        <taxon>Comamonadaceae</taxon>
        <taxon>Comamonas</taxon>
    </lineage>
</organism>
<dbReference type="SUPFAM" id="SSF53927">
    <property type="entry name" value="Cytidine deaminase-like"/>
    <property type="match status" value="1"/>
</dbReference>
<keyword evidence="2 3" id="KW-0501">Molybdenum cofactor biosynthesis</keyword>
<dbReference type="RefSeq" id="WP_377723684.1">
    <property type="nucleotide sequence ID" value="NZ_JBHSEW010000001.1"/>
</dbReference>
<evidence type="ECO:0000313" key="5">
    <source>
        <dbReference type="Proteomes" id="UP001595967"/>
    </source>
</evidence>
<proteinExistence type="inferred from homology"/>
<dbReference type="PANTHER" id="PTHR30592">
    <property type="entry name" value="FORMATE DEHYDROGENASE"/>
    <property type="match status" value="1"/>
</dbReference>
<comment type="caution">
    <text evidence="4">The sequence shown here is derived from an EMBL/GenBank/DDBJ whole genome shotgun (WGS) entry which is preliminary data.</text>
</comment>
<comment type="similarity">
    <text evidence="3">Belongs to the FdhD family.</text>
</comment>
<keyword evidence="1 3" id="KW-0963">Cytoplasm</keyword>
<dbReference type="InterPro" id="IPR003786">
    <property type="entry name" value="FdhD"/>
</dbReference>
<dbReference type="InterPro" id="IPR016193">
    <property type="entry name" value="Cytidine_deaminase-like"/>
</dbReference>
<gene>
    <name evidence="3 4" type="primary">fdhD</name>
    <name evidence="4" type="ORF">ACFO3A_02515</name>
</gene>
<evidence type="ECO:0000256" key="3">
    <source>
        <dbReference type="HAMAP-Rule" id="MF_00187"/>
    </source>
</evidence>
<dbReference type="PIRSF" id="PIRSF015626">
    <property type="entry name" value="FdhD"/>
    <property type="match status" value="1"/>
</dbReference>
<comment type="caution">
    <text evidence="3">Lacks conserved residue(s) required for the propagation of feature annotation.</text>
</comment>
<dbReference type="Proteomes" id="UP001595967">
    <property type="component" value="Unassembled WGS sequence"/>
</dbReference>
<evidence type="ECO:0000256" key="2">
    <source>
        <dbReference type="ARBA" id="ARBA00023150"/>
    </source>
</evidence>
<dbReference type="EMBL" id="JBHSEW010000001">
    <property type="protein sequence ID" value="MFC4621091.1"/>
    <property type="molecule type" value="Genomic_DNA"/>
</dbReference>
<sequence length="288" mass="30189">MSDDAPALPPSTMHTAVTQYGLQAPHIESSMLQMLAGEVPVALVFNGISHAVMMVTPDDLPALALGFALTEGIIDQPADCYDIQVQPLPGGSTGLPDGIDAVQVTLDIATRCMTRLQTKRRSLSGRTGCGICGVESFVGLDLDCPPLPAPPWLAQVDATTVLHGMQALHANQPLHRQTHSTHAAAWANLAGELLCVMEDVGRHNALDKLIGQLAQADLLGTPGFVLLSSRGSHELVRKCARVGIAALATLSAPTAMGVRMAQLAQLRLWGQCRAPLATLYAPGGIPPA</sequence>
<reference evidence="5" key="1">
    <citation type="journal article" date="2019" name="Int. J. Syst. Evol. Microbiol.">
        <title>The Global Catalogue of Microorganisms (GCM) 10K type strain sequencing project: providing services to taxonomists for standard genome sequencing and annotation.</title>
        <authorList>
            <consortium name="The Broad Institute Genomics Platform"/>
            <consortium name="The Broad Institute Genome Sequencing Center for Infectious Disease"/>
            <person name="Wu L."/>
            <person name="Ma J."/>
        </authorList>
    </citation>
    <scope>NUCLEOTIDE SEQUENCE [LARGE SCALE GENOMIC DNA]</scope>
    <source>
        <strain evidence="5">JCM 11650</strain>
    </source>
</reference>